<evidence type="ECO:0000313" key="1">
    <source>
        <dbReference type="EMBL" id="MCW7464037.1"/>
    </source>
</evidence>
<dbReference type="EMBL" id="JAMQPV010000007">
    <property type="protein sequence ID" value="MCW7464037.1"/>
    <property type="molecule type" value="Genomic_DNA"/>
</dbReference>
<keyword evidence="2" id="KW-1185">Reference proteome</keyword>
<evidence type="ECO:0008006" key="3">
    <source>
        <dbReference type="Google" id="ProtNLM"/>
    </source>
</evidence>
<accession>A0ABT3M230</accession>
<dbReference type="RefSeq" id="WP_265376731.1">
    <property type="nucleotide sequence ID" value="NZ_JAMQPV010000007.1"/>
</dbReference>
<gene>
    <name evidence="1" type="ORF">ND812_18185</name>
</gene>
<dbReference type="Proteomes" id="UP001209737">
    <property type="component" value="Unassembled WGS sequence"/>
</dbReference>
<name>A0ABT3M230_9LEPT</name>
<protein>
    <recommendedName>
        <fullName evidence="3">Lipoprotein</fullName>
    </recommendedName>
</protein>
<sequence length="148" mass="17274">MEKIKKIILFGALSLLNNCSEPIKAIFDINQLVNANIEKANQVLGKPEKSEKFTQQPCGKDNCFLNVYLNNQLEIIFLNDKVGRITFTPKNKIKFKENSIEYLGLKPLKPTTETKNVLRWDNFYNLQEVAVFKMNNDYIDYYLIRVTF</sequence>
<organism evidence="1 2">
    <name type="scientific">Leptospira limi</name>
    <dbReference type="NCBI Taxonomy" id="2950023"/>
    <lineage>
        <taxon>Bacteria</taxon>
        <taxon>Pseudomonadati</taxon>
        <taxon>Spirochaetota</taxon>
        <taxon>Spirochaetia</taxon>
        <taxon>Leptospirales</taxon>
        <taxon>Leptospiraceae</taxon>
        <taxon>Leptospira</taxon>
    </lineage>
</organism>
<proteinExistence type="predicted"/>
<reference evidence="1 2" key="1">
    <citation type="submission" date="2022-06" db="EMBL/GenBank/DDBJ databases">
        <title>Leptospira isolates from biofilms formed at urban environments.</title>
        <authorList>
            <person name="Ribeiro P.S."/>
            <person name="Sousa T."/>
            <person name="Carvalho N."/>
            <person name="Aburjaile F."/>
            <person name="Neves F."/>
            <person name="Oliveira D."/>
            <person name="Blanco L."/>
            <person name="Lima J."/>
            <person name="Costa F."/>
            <person name="Brenig B."/>
            <person name="Soares S."/>
            <person name="Ramos R."/>
            <person name="Goes-Neto A."/>
            <person name="Matiuzzi M."/>
            <person name="Azevedo V."/>
            <person name="Ristow P."/>
        </authorList>
    </citation>
    <scope>NUCLEOTIDE SEQUENCE [LARGE SCALE GENOMIC DNA]</scope>
    <source>
        <strain evidence="1 2">VSF25</strain>
    </source>
</reference>
<comment type="caution">
    <text evidence="1">The sequence shown here is derived from an EMBL/GenBank/DDBJ whole genome shotgun (WGS) entry which is preliminary data.</text>
</comment>
<evidence type="ECO:0000313" key="2">
    <source>
        <dbReference type="Proteomes" id="UP001209737"/>
    </source>
</evidence>